<sequence>MDRIKRILDIIFSVTGLVVLSPFLIIIYICLKLTTKGPAIFKQERVGLGGRPFYIFKFRTMIVNNELDGIPQLAEINDGRLTKTGKFLREHHLDELPQLWNVLIGDMSFVGHRPERQYFINKIMEHRPDYAELYAIRPGITSMATLYNGYTSTMEKMIKRLDMDLDYLHHRTLFLDAKIITYTILGVMLGKKI</sequence>
<keyword evidence="4" id="KW-0808">Transferase</keyword>
<proteinExistence type="inferred from homology"/>
<comment type="caution">
    <text evidence="4">The sequence shown here is derived from an EMBL/GenBank/DDBJ whole genome shotgun (WGS) entry which is preliminary data.</text>
</comment>
<dbReference type="Pfam" id="PF02397">
    <property type="entry name" value="Bac_transf"/>
    <property type="match status" value="1"/>
</dbReference>
<dbReference type="EMBL" id="JABKKF010000007">
    <property type="protein sequence ID" value="NPD92364.1"/>
    <property type="molecule type" value="Genomic_DNA"/>
</dbReference>
<dbReference type="InterPro" id="IPR003362">
    <property type="entry name" value="Bact_transf"/>
</dbReference>
<protein>
    <submittedName>
        <fullName evidence="4">Sugar transferase</fullName>
    </submittedName>
</protein>
<evidence type="ECO:0000256" key="1">
    <source>
        <dbReference type="ARBA" id="ARBA00006464"/>
    </source>
</evidence>
<organism evidence="4 5">
    <name type="scientific">Xylanibacter muris</name>
    <dbReference type="NCBI Taxonomy" id="2736290"/>
    <lineage>
        <taxon>Bacteria</taxon>
        <taxon>Pseudomonadati</taxon>
        <taxon>Bacteroidota</taxon>
        <taxon>Bacteroidia</taxon>
        <taxon>Bacteroidales</taxon>
        <taxon>Prevotellaceae</taxon>
        <taxon>Xylanibacter</taxon>
    </lineage>
</organism>
<name>A0ABX2AMX2_9BACT</name>
<feature type="transmembrane region" description="Helical" evidence="2">
    <location>
        <begin position="7"/>
        <end position="29"/>
    </location>
</feature>
<dbReference type="RefSeq" id="WP_172275698.1">
    <property type="nucleotide sequence ID" value="NZ_CASGMU010000006.1"/>
</dbReference>
<evidence type="ECO:0000256" key="2">
    <source>
        <dbReference type="SAM" id="Phobius"/>
    </source>
</evidence>
<keyword evidence="2" id="KW-0812">Transmembrane</keyword>
<evidence type="ECO:0000313" key="5">
    <source>
        <dbReference type="Proteomes" id="UP000714420"/>
    </source>
</evidence>
<keyword evidence="2" id="KW-1133">Transmembrane helix</keyword>
<comment type="similarity">
    <text evidence="1">Belongs to the bacterial sugar transferase family.</text>
</comment>
<keyword evidence="5" id="KW-1185">Reference proteome</keyword>
<keyword evidence="2" id="KW-0472">Membrane</keyword>
<evidence type="ECO:0000259" key="3">
    <source>
        <dbReference type="Pfam" id="PF02397"/>
    </source>
</evidence>
<gene>
    <name evidence="4" type="ORF">HPS56_08415</name>
</gene>
<evidence type="ECO:0000313" key="4">
    <source>
        <dbReference type="EMBL" id="NPD92364.1"/>
    </source>
</evidence>
<dbReference type="PANTHER" id="PTHR30576">
    <property type="entry name" value="COLANIC BIOSYNTHESIS UDP-GLUCOSE LIPID CARRIER TRANSFERASE"/>
    <property type="match status" value="1"/>
</dbReference>
<reference evidence="4 5" key="1">
    <citation type="submission" date="2020-05" db="EMBL/GenBank/DDBJ databases">
        <title>Distinct polysaccharide utilization as determinants for interspecies competition between intestinal Prevotella spp.</title>
        <authorList>
            <person name="Galvez E.J.C."/>
            <person name="Iljazovic A."/>
            <person name="Strowig T."/>
        </authorList>
    </citation>
    <scope>NUCLEOTIDE SEQUENCE [LARGE SCALE GENOMIC DNA]</scope>
    <source>
        <strain evidence="4 5">PMUR</strain>
    </source>
</reference>
<accession>A0ABX2AMX2</accession>
<dbReference type="PANTHER" id="PTHR30576:SF0">
    <property type="entry name" value="UNDECAPRENYL-PHOSPHATE N-ACETYLGALACTOSAMINYL 1-PHOSPHATE TRANSFERASE-RELATED"/>
    <property type="match status" value="1"/>
</dbReference>
<dbReference type="Proteomes" id="UP000714420">
    <property type="component" value="Unassembled WGS sequence"/>
</dbReference>
<dbReference type="GO" id="GO:0016740">
    <property type="term" value="F:transferase activity"/>
    <property type="evidence" value="ECO:0007669"/>
    <property type="project" value="UniProtKB-KW"/>
</dbReference>
<feature type="domain" description="Bacterial sugar transferase" evidence="3">
    <location>
        <begin position="5"/>
        <end position="188"/>
    </location>
</feature>